<dbReference type="EMBL" id="CP027569">
    <property type="protein sequence ID" value="AVO26327.1"/>
    <property type="molecule type" value="Genomic_DNA"/>
</dbReference>
<feature type="active site" description="Nucleophile" evidence="6">
    <location>
        <position position="8"/>
    </location>
</feature>
<feature type="active site" description="Proton donor" evidence="6">
    <location>
        <position position="127"/>
    </location>
</feature>
<evidence type="ECO:0000256" key="4">
    <source>
        <dbReference type="ARBA" id="ARBA00022912"/>
    </source>
</evidence>
<keyword evidence="3" id="KW-0378">Hydrolase</keyword>
<comment type="similarity">
    <text evidence="1">Belongs to the low molecular weight phosphotyrosine protein phosphatase family.</text>
</comment>
<feature type="domain" description="Phosphotyrosine protein phosphatase I" evidence="7">
    <location>
        <begin position="2"/>
        <end position="151"/>
    </location>
</feature>
<accession>A0A2S0M4G6</accession>
<comment type="catalytic activity">
    <reaction evidence="5">
        <text>O-phospho-L-tyrosyl-[protein] + H2O = L-tyrosyl-[protein] + phosphate</text>
        <dbReference type="Rhea" id="RHEA:10684"/>
        <dbReference type="Rhea" id="RHEA-COMP:10136"/>
        <dbReference type="Rhea" id="RHEA-COMP:20101"/>
        <dbReference type="ChEBI" id="CHEBI:15377"/>
        <dbReference type="ChEBI" id="CHEBI:43474"/>
        <dbReference type="ChEBI" id="CHEBI:46858"/>
        <dbReference type="ChEBI" id="CHEBI:61978"/>
        <dbReference type="EC" id="3.1.3.48"/>
    </reaction>
</comment>
<dbReference type="InterPro" id="IPR017867">
    <property type="entry name" value="Tyr_phospatase_low_mol_wt"/>
</dbReference>
<dbReference type="InterPro" id="IPR036196">
    <property type="entry name" value="Ptyr_pPase_sf"/>
</dbReference>
<reference evidence="8 9" key="1">
    <citation type="journal article" date="2018" name="Genome Announc.">
        <title>Complete genomes of two Megasphaera elsdenii strains, NCIMB 702410 and ATCC 25940.</title>
        <authorList>
            <person name="Hatmaker E.A."/>
            <person name="O'Dell K."/>
            <person name="Riley L.A."/>
            <person name="Klingeman D.M."/>
            <person name="Guss A.M."/>
        </authorList>
    </citation>
    <scope>NUCLEOTIDE SEQUENCE [LARGE SCALE GENOMIC DNA]</scope>
    <source>
        <strain evidence="8 9">NCIMB702410</strain>
    </source>
</reference>
<dbReference type="AlphaFoldDB" id="A0A2S0M4G6"/>
<dbReference type="SMART" id="SM00226">
    <property type="entry name" value="LMWPc"/>
    <property type="match status" value="1"/>
</dbReference>
<evidence type="ECO:0000256" key="5">
    <source>
        <dbReference type="ARBA" id="ARBA00051722"/>
    </source>
</evidence>
<evidence type="ECO:0000256" key="3">
    <source>
        <dbReference type="ARBA" id="ARBA00022801"/>
    </source>
</evidence>
<name>A0A2S0M4G6_MEGEL</name>
<dbReference type="OrthoDB" id="9784339at2"/>
<evidence type="ECO:0000313" key="9">
    <source>
        <dbReference type="Proteomes" id="UP000238358"/>
    </source>
</evidence>
<evidence type="ECO:0000256" key="1">
    <source>
        <dbReference type="ARBA" id="ARBA00011063"/>
    </source>
</evidence>
<keyword evidence="4" id="KW-0904">Protein phosphatase</keyword>
<sequence length="167" mass="19234">MIKILFICHGNICRSPMAEFVFRKMAVDAGLSDHFIIASAATTDEEIWNGCGNPVYPPVEQLLKAHGMDPDGKRAALLRRSDYSRYDYFIGMDEENLQDMKRIFHGDPAHKCSLLMDYTPNPRPVADPWYTRDFQKTWNDVDEGCRGLLAFFRHTEMIWGNTIEGRL</sequence>
<evidence type="ECO:0000256" key="6">
    <source>
        <dbReference type="PIRSR" id="PIRSR617867-1"/>
    </source>
</evidence>
<dbReference type="InterPro" id="IPR050438">
    <property type="entry name" value="LMW_PTPase"/>
</dbReference>
<dbReference type="RefSeq" id="WP_051524977.1">
    <property type="nucleotide sequence ID" value="NZ_CP027569.1"/>
</dbReference>
<dbReference type="GO" id="GO:0004725">
    <property type="term" value="F:protein tyrosine phosphatase activity"/>
    <property type="evidence" value="ECO:0007669"/>
    <property type="project" value="UniProtKB-EC"/>
</dbReference>
<evidence type="ECO:0000256" key="2">
    <source>
        <dbReference type="ARBA" id="ARBA00013064"/>
    </source>
</evidence>
<organism evidence="8 9">
    <name type="scientific">Megasphaera elsdenii</name>
    <dbReference type="NCBI Taxonomy" id="907"/>
    <lineage>
        <taxon>Bacteria</taxon>
        <taxon>Bacillati</taxon>
        <taxon>Bacillota</taxon>
        <taxon>Negativicutes</taxon>
        <taxon>Veillonellales</taxon>
        <taxon>Veillonellaceae</taxon>
        <taxon>Megasphaera</taxon>
    </lineage>
</organism>
<dbReference type="PRINTS" id="PR00719">
    <property type="entry name" value="LMWPTPASE"/>
</dbReference>
<dbReference type="Gene3D" id="3.40.50.2300">
    <property type="match status" value="1"/>
</dbReference>
<gene>
    <name evidence="8" type="ORF">C6Y28_01050</name>
</gene>
<dbReference type="PANTHER" id="PTHR11717">
    <property type="entry name" value="LOW MOLECULAR WEIGHT PROTEIN TYROSINE PHOSPHATASE"/>
    <property type="match status" value="1"/>
</dbReference>
<dbReference type="CDD" id="cd16343">
    <property type="entry name" value="LMWPTP"/>
    <property type="match status" value="1"/>
</dbReference>
<dbReference type="Proteomes" id="UP000238358">
    <property type="component" value="Chromosome"/>
</dbReference>
<protein>
    <recommendedName>
        <fullName evidence="2">protein-tyrosine-phosphatase</fullName>
        <ecNumber evidence="2">3.1.3.48</ecNumber>
    </recommendedName>
</protein>
<evidence type="ECO:0000259" key="7">
    <source>
        <dbReference type="SMART" id="SM00226"/>
    </source>
</evidence>
<feature type="active site" evidence="6">
    <location>
        <position position="14"/>
    </location>
</feature>
<evidence type="ECO:0000313" key="8">
    <source>
        <dbReference type="EMBL" id="AVO26327.1"/>
    </source>
</evidence>
<dbReference type="PANTHER" id="PTHR11717:SF7">
    <property type="entry name" value="LOW MOLECULAR WEIGHT PHOSPHOTYROSINE PROTEIN PHOSPHATASE"/>
    <property type="match status" value="1"/>
</dbReference>
<dbReference type="InterPro" id="IPR023485">
    <property type="entry name" value="Ptyr_pPase"/>
</dbReference>
<dbReference type="Pfam" id="PF01451">
    <property type="entry name" value="LMWPc"/>
    <property type="match status" value="1"/>
</dbReference>
<proteinExistence type="inferred from homology"/>
<dbReference type="EC" id="3.1.3.48" evidence="2"/>
<dbReference type="SUPFAM" id="SSF52788">
    <property type="entry name" value="Phosphotyrosine protein phosphatases I"/>
    <property type="match status" value="1"/>
</dbReference>